<dbReference type="EMBL" id="CAJVPT010008819">
    <property type="protein sequence ID" value="CAG8555559.1"/>
    <property type="molecule type" value="Genomic_DNA"/>
</dbReference>
<reference evidence="1" key="1">
    <citation type="submission" date="2021-06" db="EMBL/GenBank/DDBJ databases">
        <authorList>
            <person name="Kallberg Y."/>
            <person name="Tangrot J."/>
            <person name="Rosling A."/>
        </authorList>
    </citation>
    <scope>NUCLEOTIDE SEQUENCE</scope>
    <source>
        <strain evidence="1">CL356</strain>
    </source>
</reference>
<gene>
    <name evidence="1" type="ORF">ACOLOM_LOCUS5027</name>
</gene>
<comment type="caution">
    <text evidence="1">The sequence shown here is derived from an EMBL/GenBank/DDBJ whole genome shotgun (WGS) entry which is preliminary data.</text>
</comment>
<organism evidence="1 2">
    <name type="scientific">Acaulospora colombiana</name>
    <dbReference type="NCBI Taxonomy" id="27376"/>
    <lineage>
        <taxon>Eukaryota</taxon>
        <taxon>Fungi</taxon>
        <taxon>Fungi incertae sedis</taxon>
        <taxon>Mucoromycota</taxon>
        <taxon>Glomeromycotina</taxon>
        <taxon>Glomeromycetes</taxon>
        <taxon>Diversisporales</taxon>
        <taxon>Acaulosporaceae</taxon>
        <taxon>Acaulospora</taxon>
    </lineage>
</organism>
<sequence length="90" mass="10518">DDLLDSILAEGRFLYFLVAPYINNGQNRVLTNILTEWEIFSDMLHRFIQTFVNPRIDKKDTSVLANSLQQYISDKLKCYYKDLAARNVSL</sequence>
<keyword evidence="2" id="KW-1185">Reference proteome</keyword>
<evidence type="ECO:0000313" key="1">
    <source>
        <dbReference type="EMBL" id="CAG8555559.1"/>
    </source>
</evidence>
<dbReference type="Proteomes" id="UP000789525">
    <property type="component" value="Unassembled WGS sequence"/>
</dbReference>
<evidence type="ECO:0000313" key="2">
    <source>
        <dbReference type="Proteomes" id="UP000789525"/>
    </source>
</evidence>
<accession>A0ACA9LXA5</accession>
<name>A0ACA9LXA5_9GLOM</name>
<proteinExistence type="predicted"/>
<protein>
    <submittedName>
        <fullName evidence="1">14310_t:CDS:1</fullName>
    </submittedName>
</protein>
<feature type="non-terminal residue" evidence="1">
    <location>
        <position position="1"/>
    </location>
</feature>